<dbReference type="AlphaFoldDB" id="A0A8T5UPM9"/>
<evidence type="ECO:0000256" key="1">
    <source>
        <dbReference type="ARBA" id="ARBA00022691"/>
    </source>
</evidence>
<evidence type="ECO:0000313" key="5">
    <source>
        <dbReference type="Proteomes" id="UP000825933"/>
    </source>
</evidence>
<dbReference type="RefSeq" id="WP_223791548.1">
    <property type="nucleotide sequence ID" value="NZ_JAIOUQ010000009.1"/>
</dbReference>
<sequence length="133" mass="15470">MDIKLKSIGIINSPYKLKNDSPRQGRYSDETSIITVFNEFIDGLEGLKNYKYLIILYWQDRAERDKLKVFPHGKTEKRGVFSTRAPVRPNPIGFCLVELLNINKNKLTVKWLDALDESPLIDIKPFWNELDSI</sequence>
<dbReference type="InterPro" id="IPR040372">
    <property type="entry name" value="YaeB-like"/>
</dbReference>
<dbReference type="CDD" id="cd09281">
    <property type="entry name" value="UPF0066"/>
    <property type="match status" value="1"/>
</dbReference>
<dbReference type="InterPro" id="IPR023368">
    <property type="entry name" value="UPF0066_cons_site"/>
</dbReference>
<dbReference type="InterPro" id="IPR036414">
    <property type="entry name" value="YaeB_N_sf"/>
</dbReference>
<comment type="similarity">
    <text evidence="2">Belongs to the tRNA methyltransferase O family.</text>
</comment>
<reference evidence="5" key="1">
    <citation type="journal article" date="2022" name="Microbiol. Resour. Announc.">
        <title>Draft Genome Sequence of a Methanogenic Archaeon from West Spitsbergen Permafrost.</title>
        <authorList>
            <person name="Trubitsyn V."/>
            <person name="Rivkina E."/>
            <person name="Shcherbakova V."/>
        </authorList>
    </citation>
    <scope>NUCLEOTIDE SEQUENCE [LARGE SCALE GENOMIC DNA]</scope>
    <source>
        <strain evidence="5">VT</strain>
    </source>
</reference>
<keyword evidence="1" id="KW-0949">S-adenosyl-L-methionine</keyword>
<dbReference type="PANTHER" id="PTHR12818">
    <property type="entry name" value="TRNA (ADENINE(37)-N6)-METHYLTRANSFERASE"/>
    <property type="match status" value="1"/>
</dbReference>
<dbReference type="NCBIfam" id="TIGR00104">
    <property type="entry name" value="tRNA_TsaA"/>
    <property type="match status" value="1"/>
</dbReference>
<dbReference type="InterPro" id="IPR023370">
    <property type="entry name" value="TrmO-like_N"/>
</dbReference>
<organism evidence="4 5">
    <name type="scientific">Methanobacterium spitsbergense</name>
    <dbReference type="NCBI Taxonomy" id="2874285"/>
    <lineage>
        <taxon>Archaea</taxon>
        <taxon>Methanobacteriati</taxon>
        <taxon>Methanobacteriota</taxon>
        <taxon>Methanomada group</taxon>
        <taxon>Methanobacteria</taxon>
        <taxon>Methanobacteriales</taxon>
        <taxon>Methanobacteriaceae</taxon>
        <taxon>Methanobacterium</taxon>
    </lineage>
</organism>
<evidence type="ECO:0000259" key="3">
    <source>
        <dbReference type="PROSITE" id="PS51668"/>
    </source>
</evidence>
<dbReference type="Pfam" id="PF01980">
    <property type="entry name" value="TrmO_N"/>
    <property type="match status" value="1"/>
</dbReference>
<dbReference type="Gene3D" id="2.40.30.70">
    <property type="entry name" value="YaeB-like"/>
    <property type="match status" value="1"/>
</dbReference>
<gene>
    <name evidence="4" type="primary">tsaA</name>
    <name evidence="4" type="ORF">K8N75_07870</name>
</gene>
<dbReference type="InterPro" id="IPR036413">
    <property type="entry name" value="YaeB-like_sf"/>
</dbReference>
<dbReference type="PROSITE" id="PS51668">
    <property type="entry name" value="TSAA_2"/>
    <property type="match status" value="1"/>
</dbReference>
<dbReference type="Proteomes" id="UP000825933">
    <property type="component" value="Unassembled WGS sequence"/>
</dbReference>
<accession>A0A8T5UPM9</accession>
<protein>
    <submittedName>
        <fullName evidence="4">tRNA (N6-threonylcarbamoyladenosine(37)-N6)-methyltransferase TrmO</fullName>
    </submittedName>
</protein>
<dbReference type="PANTHER" id="PTHR12818:SF0">
    <property type="entry name" value="TRNA (ADENINE(37)-N6)-METHYLTRANSFERASE"/>
    <property type="match status" value="1"/>
</dbReference>
<feature type="domain" description="TsaA-like" evidence="3">
    <location>
        <begin position="5"/>
        <end position="133"/>
    </location>
</feature>
<dbReference type="SUPFAM" id="SSF118196">
    <property type="entry name" value="YaeB-like"/>
    <property type="match status" value="1"/>
</dbReference>
<dbReference type="PROSITE" id="PS01318">
    <property type="entry name" value="TSAA_1"/>
    <property type="match status" value="1"/>
</dbReference>
<comment type="caution">
    <text evidence="4">The sequence shown here is derived from an EMBL/GenBank/DDBJ whole genome shotgun (WGS) entry which is preliminary data.</text>
</comment>
<evidence type="ECO:0000313" key="4">
    <source>
        <dbReference type="EMBL" id="MBZ2165952.1"/>
    </source>
</evidence>
<keyword evidence="5" id="KW-1185">Reference proteome</keyword>
<evidence type="ECO:0000256" key="2">
    <source>
        <dbReference type="ARBA" id="ARBA00033753"/>
    </source>
</evidence>
<proteinExistence type="inferred from homology"/>
<name>A0A8T5UPM9_9EURY</name>
<dbReference type="EMBL" id="JAIOUQ010000009">
    <property type="protein sequence ID" value="MBZ2165952.1"/>
    <property type="molecule type" value="Genomic_DNA"/>
</dbReference>